<dbReference type="AlphaFoldDB" id="A0A1F5LXU6"/>
<evidence type="ECO:0000313" key="3">
    <source>
        <dbReference type="Proteomes" id="UP000177622"/>
    </source>
</evidence>
<feature type="region of interest" description="Disordered" evidence="1">
    <location>
        <begin position="19"/>
        <end position="239"/>
    </location>
</feature>
<name>A0A1F5LXU6_PENAI</name>
<dbReference type="OrthoDB" id="4227165at2759"/>
<feature type="compositionally biased region" description="Basic and acidic residues" evidence="1">
    <location>
        <begin position="310"/>
        <end position="321"/>
    </location>
</feature>
<dbReference type="EMBL" id="LXJU01000001">
    <property type="protein sequence ID" value="OGE57964.1"/>
    <property type="molecule type" value="Genomic_DNA"/>
</dbReference>
<feature type="compositionally biased region" description="Polar residues" evidence="1">
    <location>
        <begin position="22"/>
        <end position="33"/>
    </location>
</feature>
<evidence type="ECO:0000313" key="2">
    <source>
        <dbReference type="EMBL" id="OGE57964.1"/>
    </source>
</evidence>
<protein>
    <submittedName>
        <fullName evidence="2">Uncharacterized protein</fullName>
    </submittedName>
</protein>
<reference evidence="2 3" key="1">
    <citation type="journal article" date="2016" name="Sci. Rep.">
        <title>Penicillium arizonense, a new, genome sequenced fungal species, reveals a high chemical diversity in secreted metabolites.</title>
        <authorList>
            <person name="Grijseels S."/>
            <person name="Nielsen J.C."/>
            <person name="Randelovic M."/>
            <person name="Nielsen J."/>
            <person name="Nielsen K.F."/>
            <person name="Workman M."/>
            <person name="Frisvad J.C."/>
        </authorList>
    </citation>
    <scope>NUCLEOTIDE SEQUENCE [LARGE SCALE GENOMIC DNA]</scope>
    <source>
        <strain evidence="2 3">CBS 141311</strain>
    </source>
</reference>
<keyword evidence="3" id="KW-1185">Reference proteome</keyword>
<evidence type="ECO:0000256" key="1">
    <source>
        <dbReference type="SAM" id="MobiDB-lite"/>
    </source>
</evidence>
<dbReference type="GeneID" id="34571193"/>
<feature type="compositionally biased region" description="Basic and acidic residues" evidence="1">
    <location>
        <begin position="35"/>
        <end position="57"/>
    </location>
</feature>
<feature type="compositionally biased region" description="Polar residues" evidence="1">
    <location>
        <begin position="223"/>
        <end position="232"/>
    </location>
</feature>
<feature type="compositionally biased region" description="Acidic residues" evidence="1">
    <location>
        <begin position="117"/>
        <end position="155"/>
    </location>
</feature>
<gene>
    <name evidence="2" type="ORF">PENARI_c001G04356</name>
</gene>
<feature type="compositionally biased region" description="Basic and acidic residues" evidence="1">
    <location>
        <begin position="175"/>
        <end position="188"/>
    </location>
</feature>
<feature type="region of interest" description="Disordered" evidence="1">
    <location>
        <begin position="263"/>
        <end position="321"/>
    </location>
</feature>
<feature type="compositionally biased region" description="Acidic residues" evidence="1">
    <location>
        <begin position="189"/>
        <end position="204"/>
    </location>
</feature>
<dbReference type="RefSeq" id="XP_022493387.1">
    <property type="nucleotide sequence ID" value="XM_022626459.1"/>
</dbReference>
<accession>A0A1F5LXU6</accession>
<sequence length="321" mass="35858">MPDEPRRVILEKSKTVRRRYQRSNQRFKFTASQVERIDREEEREKKAKQLREREKKRIANKKRKAEQEARAREERKRRGIPDPNARVPSSQPLLSMFLGAKQPSPAPPKPETTTTETETELGSDGGDTEPDSAAGDTEDDSDAFDDLDEELENDLSELQGPDNSEVQDAGISEDTEGHETGEDINPVKDDDEFSDCSAFDDEDVLKEVEVIAATPPVNDETKTPSISKQHSFLQAPPVPTLDSSFGDSFQFDASDFLEAEAAVITQTNNDGTNDHSPPKQSASLQPPEEPRKMPSLVASESFRDDDADFLDTHGHLLGEYN</sequence>
<proteinExistence type="predicted"/>
<feature type="compositionally biased region" description="Basic and acidic residues" evidence="1">
    <location>
        <begin position="65"/>
        <end position="80"/>
    </location>
</feature>
<organism evidence="2 3">
    <name type="scientific">Penicillium arizonense</name>
    <dbReference type="NCBI Taxonomy" id="1835702"/>
    <lineage>
        <taxon>Eukaryota</taxon>
        <taxon>Fungi</taxon>
        <taxon>Dikarya</taxon>
        <taxon>Ascomycota</taxon>
        <taxon>Pezizomycotina</taxon>
        <taxon>Eurotiomycetes</taxon>
        <taxon>Eurotiomycetidae</taxon>
        <taxon>Eurotiales</taxon>
        <taxon>Aspergillaceae</taxon>
        <taxon>Penicillium</taxon>
    </lineage>
</organism>
<dbReference type="Proteomes" id="UP000177622">
    <property type="component" value="Unassembled WGS sequence"/>
</dbReference>
<comment type="caution">
    <text evidence="2">The sequence shown here is derived from an EMBL/GenBank/DDBJ whole genome shotgun (WGS) entry which is preliminary data.</text>
</comment>